<dbReference type="PROSITE" id="PS51257">
    <property type="entry name" value="PROKAR_LIPOPROTEIN"/>
    <property type="match status" value="1"/>
</dbReference>
<evidence type="ECO:0000313" key="4">
    <source>
        <dbReference type="Proteomes" id="UP000032680"/>
    </source>
</evidence>
<evidence type="ECO:0000256" key="1">
    <source>
        <dbReference type="SAM" id="MobiDB-lite"/>
    </source>
</evidence>
<protein>
    <recommendedName>
        <fullName evidence="5">Lipoprotein</fullName>
    </recommendedName>
</protein>
<sequence>MARTLPALAAVLLLCPALGGCVAAGAAAAVDVAAVPVIHRDVFDAIWSTVTGRDCSVVRLDEGLTYCRPIQPPPRPVPYCTRSLGSVDCWQDPQALPRPIPPQVADGPMTLTPAQEADRTRRWPPL</sequence>
<feature type="region of interest" description="Disordered" evidence="1">
    <location>
        <begin position="98"/>
        <end position="126"/>
    </location>
</feature>
<feature type="signal peptide" evidence="2">
    <location>
        <begin position="1"/>
        <end position="23"/>
    </location>
</feature>
<dbReference type="EMBL" id="BANB01000062">
    <property type="protein sequence ID" value="GAN76138.1"/>
    <property type="molecule type" value="Genomic_DNA"/>
</dbReference>
<keyword evidence="2" id="KW-0732">Signal</keyword>
<dbReference type="AlphaFoldDB" id="A0A0D6P4M2"/>
<name>A0A0D6P4M2_9PROT</name>
<proteinExistence type="predicted"/>
<dbReference type="RefSeq" id="WP_048859925.1">
    <property type="nucleotide sequence ID" value="NZ_BANB01000062.1"/>
</dbReference>
<comment type="caution">
    <text evidence="3">The sequence shown here is derived from an EMBL/GenBank/DDBJ whole genome shotgun (WGS) entry which is preliminary data.</text>
</comment>
<evidence type="ECO:0000313" key="3">
    <source>
        <dbReference type="EMBL" id="GAN76138.1"/>
    </source>
</evidence>
<feature type="compositionally biased region" description="Basic and acidic residues" evidence="1">
    <location>
        <begin position="116"/>
        <end position="126"/>
    </location>
</feature>
<feature type="chain" id="PRO_5002309522" description="Lipoprotein" evidence="2">
    <location>
        <begin position="24"/>
        <end position="126"/>
    </location>
</feature>
<evidence type="ECO:0008006" key="5">
    <source>
        <dbReference type="Google" id="ProtNLM"/>
    </source>
</evidence>
<gene>
    <name evidence="3" type="ORF">Asru_0062_03</name>
</gene>
<dbReference type="Proteomes" id="UP000032680">
    <property type="component" value="Unassembled WGS sequence"/>
</dbReference>
<reference evidence="3 4" key="1">
    <citation type="submission" date="2012-11" db="EMBL/GenBank/DDBJ databases">
        <title>Whole genome sequence of Acidisphaera rubrifaciens HS-AP3.</title>
        <authorList>
            <person name="Azuma Y."/>
            <person name="Higashiura N."/>
            <person name="Hirakawa H."/>
            <person name="Matsushita K."/>
        </authorList>
    </citation>
    <scope>NUCLEOTIDE SEQUENCE [LARGE SCALE GENOMIC DNA]</scope>
    <source>
        <strain evidence="3 4">HS-AP3</strain>
    </source>
</reference>
<organism evidence="3 4">
    <name type="scientific">Acidisphaera rubrifaciens HS-AP3</name>
    <dbReference type="NCBI Taxonomy" id="1231350"/>
    <lineage>
        <taxon>Bacteria</taxon>
        <taxon>Pseudomonadati</taxon>
        <taxon>Pseudomonadota</taxon>
        <taxon>Alphaproteobacteria</taxon>
        <taxon>Acetobacterales</taxon>
        <taxon>Acetobacteraceae</taxon>
        <taxon>Acidisphaera</taxon>
    </lineage>
</organism>
<keyword evidence="4" id="KW-1185">Reference proteome</keyword>
<accession>A0A0D6P4M2</accession>
<evidence type="ECO:0000256" key="2">
    <source>
        <dbReference type="SAM" id="SignalP"/>
    </source>
</evidence>
<dbReference type="OrthoDB" id="7362049at2"/>